<dbReference type="EMBL" id="JACHJT010000002">
    <property type="protein sequence ID" value="MBB4935312.1"/>
    <property type="molecule type" value="Genomic_DNA"/>
</dbReference>
<reference evidence="1 2" key="1">
    <citation type="submission" date="2020-08" db="EMBL/GenBank/DDBJ databases">
        <title>Sequencing the genomes of 1000 actinobacteria strains.</title>
        <authorList>
            <person name="Klenk H.-P."/>
        </authorList>
    </citation>
    <scope>NUCLEOTIDE SEQUENCE [LARGE SCALE GENOMIC DNA]</scope>
    <source>
        <strain evidence="1 2">DSM 102030</strain>
    </source>
</reference>
<sequence>MPKLTLPALRKAVATVAPTRLPEFYEEMQQAFTRAGEEDSVIPIRMFYRRWGATVAIERWPRTAQRLHAAEQSLDSPDADIRARAVREAGDIVRAAHREVEGG</sequence>
<gene>
    <name evidence="1" type="ORF">F4561_006206</name>
</gene>
<evidence type="ECO:0000313" key="2">
    <source>
        <dbReference type="Proteomes" id="UP000523007"/>
    </source>
</evidence>
<dbReference type="Proteomes" id="UP000523007">
    <property type="component" value="Unassembled WGS sequence"/>
</dbReference>
<comment type="caution">
    <text evidence="1">The sequence shown here is derived from an EMBL/GenBank/DDBJ whole genome shotgun (WGS) entry which is preliminary data.</text>
</comment>
<evidence type="ECO:0000313" key="1">
    <source>
        <dbReference type="EMBL" id="MBB4935312.1"/>
    </source>
</evidence>
<dbReference type="RefSeq" id="WP_184585060.1">
    <property type="nucleotide sequence ID" value="NZ_JACHJT010000002.1"/>
</dbReference>
<name>A0A7W7RNL4_9ACTN</name>
<proteinExistence type="predicted"/>
<organism evidence="1 2">
    <name type="scientific">Lipingzhangella halophila</name>
    <dbReference type="NCBI Taxonomy" id="1783352"/>
    <lineage>
        <taxon>Bacteria</taxon>
        <taxon>Bacillati</taxon>
        <taxon>Actinomycetota</taxon>
        <taxon>Actinomycetes</taxon>
        <taxon>Streptosporangiales</taxon>
        <taxon>Nocardiopsidaceae</taxon>
        <taxon>Lipingzhangella</taxon>
    </lineage>
</organism>
<keyword evidence="2" id="KW-1185">Reference proteome</keyword>
<protein>
    <submittedName>
        <fullName evidence="1">Uncharacterized protein</fullName>
    </submittedName>
</protein>
<accession>A0A7W7RNL4</accession>
<dbReference type="AlphaFoldDB" id="A0A7W7RNL4"/>